<dbReference type="GO" id="GO:0003743">
    <property type="term" value="F:translation initiation factor activity"/>
    <property type="evidence" value="ECO:0007669"/>
    <property type="project" value="UniProtKB-KW"/>
</dbReference>
<dbReference type="GO" id="GO:0032790">
    <property type="term" value="P:ribosome disassembly"/>
    <property type="evidence" value="ECO:0007669"/>
    <property type="project" value="TreeGrafter"/>
</dbReference>
<dbReference type="InterPro" id="IPR036788">
    <property type="entry name" value="T_IF-3_C_sf"/>
</dbReference>
<comment type="similarity">
    <text evidence="1">Belongs to the IF-3 family.</text>
</comment>
<gene>
    <name evidence="7" type="ORF">GAYE_SCF45G5726</name>
</gene>
<dbReference type="InterPro" id="IPR036787">
    <property type="entry name" value="T_IF-3_N_sf"/>
</dbReference>
<dbReference type="GO" id="GO:0005737">
    <property type="term" value="C:cytoplasm"/>
    <property type="evidence" value="ECO:0007669"/>
    <property type="project" value="UniProtKB-ARBA"/>
</dbReference>
<feature type="compositionally biased region" description="Acidic residues" evidence="4">
    <location>
        <begin position="246"/>
        <end position="255"/>
    </location>
</feature>
<dbReference type="Pfam" id="PF05198">
    <property type="entry name" value="IF3_N"/>
    <property type="match status" value="1"/>
</dbReference>
<dbReference type="PANTHER" id="PTHR10938">
    <property type="entry name" value="TRANSLATION INITIATION FACTOR IF-3"/>
    <property type="match status" value="1"/>
</dbReference>
<dbReference type="InterPro" id="IPR001288">
    <property type="entry name" value="Translation_initiation_fac_3"/>
</dbReference>
<evidence type="ECO:0000256" key="3">
    <source>
        <dbReference type="ARBA" id="ARBA00022917"/>
    </source>
</evidence>
<comment type="caution">
    <text evidence="7">The sequence shown here is derived from an EMBL/GenBank/DDBJ whole genome shotgun (WGS) entry which is preliminary data.</text>
</comment>
<dbReference type="Proteomes" id="UP001300502">
    <property type="component" value="Unassembled WGS sequence"/>
</dbReference>
<reference evidence="7 8" key="1">
    <citation type="submission" date="2022-07" db="EMBL/GenBank/DDBJ databases">
        <title>Genome-wide signatures of adaptation to extreme environments.</title>
        <authorList>
            <person name="Cho C.H."/>
            <person name="Yoon H.S."/>
        </authorList>
    </citation>
    <scope>NUCLEOTIDE SEQUENCE [LARGE SCALE GENOMIC DNA]</scope>
    <source>
        <strain evidence="7 8">108.79 E11</strain>
    </source>
</reference>
<evidence type="ECO:0000313" key="7">
    <source>
        <dbReference type="EMBL" id="KAK4527795.1"/>
    </source>
</evidence>
<evidence type="ECO:0000313" key="8">
    <source>
        <dbReference type="Proteomes" id="UP001300502"/>
    </source>
</evidence>
<organism evidence="7 8">
    <name type="scientific">Galdieria yellowstonensis</name>
    <dbReference type="NCBI Taxonomy" id="3028027"/>
    <lineage>
        <taxon>Eukaryota</taxon>
        <taxon>Rhodophyta</taxon>
        <taxon>Bangiophyceae</taxon>
        <taxon>Galdieriales</taxon>
        <taxon>Galdieriaceae</taxon>
        <taxon>Galdieria</taxon>
    </lineage>
</organism>
<keyword evidence="3" id="KW-0648">Protein biosynthesis</keyword>
<dbReference type="InterPro" id="IPR019814">
    <property type="entry name" value="Translation_initiation_fac_3_N"/>
</dbReference>
<keyword evidence="8" id="KW-1185">Reference proteome</keyword>
<evidence type="ECO:0000259" key="6">
    <source>
        <dbReference type="Pfam" id="PF05198"/>
    </source>
</evidence>
<dbReference type="EMBL" id="JANCYU010000056">
    <property type="protein sequence ID" value="KAK4527795.1"/>
    <property type="molecule type" value="Genomic_DNA"/>
</dbReference>
<sequence>MMMGARIRLGVVGRILDRAGFTRMRKPAKNQFSLQSQLVVASAYSYQTRYLSFFKESSTPGHRLLQRAFASNISTRTNELVRKVTQVLLVNESGERVGVMSGEQAYQYAISVQQDLMEVAAKANPPVWKLVDLKQVMRANRLREKMERKQAAEQRRKMEVKEIRISPAIDHHDFQVKVDKAKGFLSSGRRVRFTIRFRKGQGKYAVRLESLVERIKEHLKDIPCTVQVKRKPKPPPKEGVATNDDASQEEDEQDPFEVYVEPSSK</sequence>
<dbReference type="SUPFAM" id="SSF54364">
    <property type="entry name" value="Translation initiation factor IF3, N-terminal domain"/>
    <property type="match status" value="1"/>
</dbReference>
<evidence type="ECO:0000256" key="1">
    <source>
        <dbReference type="ARBA" id="ARBA00005439"/>
    </source>
</evidence>
<protein>
    <recommendedName>
        <fullName evidence="9">Translation initiation factor IF-3</fullName>
    </recommendedName>
</protein>
<evidence type="ECO:0008006" key="9">
    <source>
        <dbReference type="Google" id="ProtNLM"/>
    </source>
</evidence>
<dbReference type="InterPro" id="IPR019815">
    <property type="entry name" value="Translation_initiation_fac_3_C"/>
</dbReference>
<dbReference type="NCBIfam" id="TIGR00168">
    <property type="entry name" value="infC"/>
    <property type="match status" value="1"/>
</dbReference>
<feature type="region of interest" description="Disordered" evidence="4">
    <location>
        <begin position="226"/>
        <end position="265"/>
    </location>
</feature>
<evidence type="ECO:0000256" key="2">
    <source>
        <dbReference type="ARBA" id="ARBA00022540"/>
    </source>
</evidence>
<accession>A0AAV9IK90</accession>
<dbReference type="PANTHER" id="PTHR10938:SF0">
    <property type="entry name" value="TRANSLATION INITIATION FACTOR IF-3, MITOCHONDRIAL"/>
    <property type="match status" value="1"/>
</dbReference>
<dbReference type="Gene3D" id="3.10.20.80">
    <property type="entry name" value="Translation initiation factor 3 (IF-3), N-terminal domain"/>
    <property type="match status" value="1"/>
</dbReference>
<evidence type="ECO:0000256" key="4">
    <source>
        <dbReference type="SAM" id="MobiDB-lite"/>
    </source>
</evidence>
<evidence type="ECO:0000259" key="5">
    <source>
        <dbReference type="Pfam" id="PF00707"/>
    </source>
</evidence>
<keyword evidence="2" id="KW-0396">Initiation factor</keyword>
<name>A0AAV9IK90_9RHOD</name>
<proteinExistence type="inferred from homology"/>
<feature type="domain" description="Translation initiation factor 3 C-terminal" evidence="5">
    <location>
        <begin position="158"/>
        <end position="223"/>
    </location>
</feature>
<dbReference type="AlphaFoldDB" id="A0AAV9IK90"/>
<dbReference type="GO" id="GO:0043022">
    <property type="term" value="F:ribosome binding"/>
    <property type="evidence" value="ECO:0007669"/>
    <property type="project" value="TreeGrafter"/>
</dbReference>
<dbReference type="Gene3D" id="3.30.110.10">
    <property type="entry name" value="Translation initiation factor 3 (IF-3), C-terminal domain"/>
    <property type="match status" value="1"/>
</dbReference>
<feature type="domain" description="Translation initiation factor 3 N-terminal" evidence="6">
    <location>
        <begin position="78"/>
        <end position="145"/>
    </location>
</feature>
<dbReference type="Pfam" id="PF00707">
    <property type="entry name" value="IF3_C"/>
    <property type="match status" value="1"/>
</dbReference>
<dbReference type="SUPFAM" id="SSF55200">
    <property type="entry name" value="Translation initiation factor IF3, C-terminal domain"/>
    <property type="match status" value="1"/>
</dbReference>